<name>A0A4Q9MPP0_9APHY</name>
<sequence length="523" mass="57912">MSELLPLWQLLAPQNVRIPRWPEPESECLKKIISAREYEDPERWNRFLWHTAHIRELDLDLTSDSEEHREAQLLLIQDILKHNGGKSFLPALCRIEWLGRSPADACVFTPLFTSTLRIATFRFDEMDDPDPVIVTLLRRLCESSPFLADITIDVGYTPEAESSLVQELAAFDHLRGVTVNHLTQLSVFRDLITKSNVASVDVAEIEDPWLALSPPFAVHNLCELSLGGQSGPLISLFQSVRFQALTHAKLSLFFSPEIHLTVGDVISLLASFCTAVSLSSLQNLELSIDGFLPRDDPSMDEFALGDVVAPILPLRNMSCFRFSTSETIYWSADDADIRMLAQAWSKLEELILACATLPPRPTPSSALHHLCHYCPNLQEVVLPCIRCPVVGVDSIPAPAPDRAPHGLSYLYVHGCVSAHGADLLDAEAEGLARYILELFSDLDIEGYRFALDECERARASYVDGAFDTAAGALEPGWQKVMQYMCSIDVGEGLGLSQMQLSISFAGYRKTRALRGGLGVPGLP</sequence>
<evidence type="ECO:0008006" key="2">
    <source>
        <dbReference type="Google" id="ProtNLM"/>
    </source>
</evidence>
<reference evidence="1" key="1">
    <citation type="submission" date="2019-01" db="EMBL/GenBank/DDBJ databases">
        <title>Draft genome sequences of three monokaryotic isolates of the white-rot basidiomycete fungus Dichomitus squalens.</title>
        <authorList>
            <consortium name="DOE Joint Genome Institute"/>
            <person name="Lopez S.C."/>
            <person name="Andreopoulos B."/>
            <person name="Pangilinan J."/>
            <person name="Lipzen A."/>
            <person name="Riley R."/>
            <person name="Ahrendt S."/>
            <person name="Ng V."/>
            <person name="Barry K."/>
            <person name="Daum C."/>
            <person name="Grigoriev I.V."/>
            <person name="Hilden K.S."/>
            <person name="Makela M.R."/>
            <person name="de Vries R.P."/>
        </authorList>
    </citation>
    <scope>NUCLEOTIDE SEQUENCE [LARGE SCALE GENOMIC DNA]</scope>
    <source>
        <strain evidence="1">OM18370.1</strain>
    </source>
</reference>
<protein>
    <recommendedName>
        <fullName evidence="2">F-box domain-containing protein</fullName>
    </recommendedName>
</protein>
<dbReference type="InterPro" id="IPR032675">
    <property type="entry name" value="LRR_dom_sf"/>
</dbReference>
<proteinExistence type="predicted"/>
<evidence type="ECO:0000313" key="1">
    <source>
        <dbReference type="EMBL" id="TBU29724.1"/>
    </source>
</evidence>
<gene>
    <name evidence="1" type="ORF">BD311DRAFT_660721</name>
</gene>
<dbReference type="OrthoDB" id="2749793at2759"/>
<accession>A0A4Q9MPP0</accession>
<dbReference type="AlphaFoldDB" id="A0A4Q9MPP0"/>
<organism evidence="1">
    <name type="scientific">Dichomitus squalens</name>
    <dbReference type="NCBI Taxonomy" id="114155"/>
    <lineage>
        <taxon>Eukaryota</taxon>
        <taxon>Fungi</taxon>
        <taxon>Dikarya</taxon>
        <taxon>Basidiomycota</taxon>
        <taxon>Agaricomycotina</taxon>
        <taxon>Agaricomycetes</taxon>
        <taxon>Polyporales</taxon>
        <taxon>Polyporaceae</taxon>
        <taxon>Dichomitus</taxon>
    </lineage>
</organism>
<dbReference type="EMBL" id="ML143411">
    <property type="protein sequence ID" value="TBU29724.1"/>
    <property type="molecule type" value="Genomic_DNA"/>
</dbReference>
<dbReference type="Gene3D" id="3.80.10.10">
    <property type="entry name" value="Ribonuclease Inhibitor"/>
    <property type="match status" value="1"/>
</dbReference>
<dbReference type="Proteomes" id="UP000292957">
    <property type="component" value="Unassembled WGS sequence"/>
</dbReference>